<protein>
    <submittedName>
        <fullName evidence="1">Uncharacterized protein</fullName>
    </submittedName>
</protein>
<organism evidence="1">
    <name type="scientific">Arundo donax</name>
    <name type="common">Giant reed</name>
    <name type="synonym">Donax arundinaceus</name>
    <dbReference type="NCBI Taxonomy" id="35708"/>
    <lineage>
        <taxon>Eukaryota</taxon>
        <taxon>Viridiplantae</taxon>
        <taxon>Streptophyta</taxon>
        <taxon>Embryophyta</taxon>
        <taxon>Tracheophyta</taxon>
        <taxon>Spermatophyta</taxon>
        <taxon>Magnoliopsida</taxon>
        <taxon>Liliopsida</taxon>
        <taxon>Poales</taxon>
        <taxon>Poaceae</taxon>
        <taxon>PACMAD clade</taxon>
        <taxon>Arundinoideae</taxon>
        <taxon>Arundineae</taxon>
        <taxon>Arundo</taxon>
    </lineage>
</organism>
<proteinExistence type="predicted"/>
<sequence>MYPRTSFQEPPHRCFRHSFSSCFISLNMVLSWHISNAASSGSDNAKFGAKFAGLLKNVHVASRVARSFGSRL</sequence>
<accession>A0A0A9GQA2</accession>
<dbReference type="EMBL" id="GBRH01172317">
    <property type="protein sequence ID" value="JAE25579.1"/>
    <property type="molecule type" value="Transcribed_RNA"/>
</dbReference>
<reference evidence="1" key="2">
    <citation type="journal article" date="2015" name="Data Brief">
        <title>Shoot transcriptome of the giant reed, Arundo donax.</title>
        <authorList>
            <person name="Barrero R.A."/>
            <person name="Guerrero F.D."/>
            <person name="Moolhuijzen P."/>
            <person name="Goolsby J.A."/>
            <person name="Tidwell J."/>
            <person name="Bellgard S.E."/>
            <person name="Bellgard M.I."/>
        </authorList>
    </citation>
    <scope>NUCLEOTIDE SEQUENCE</scope>
    <source>
        <tissue evidence="1">Shoot tissue taken approximately 20 cm above the soil surface</tissue>
    </source>
</reference>
<evidence type="ECO:0000313" key="1">
    <source>
        <dbReference type="EMBL" id="JAE25579.1"/>
    </source>
</evidence>
<reference evidence="1" key="1">
    <citation type="submission" date="2014-09" db="EMBL/GenBank/DDBJ databases">
        <authorList>
            <person name="Magalhaes I.L.F."/>
            <person name="Oliveira U."/>
            <person name="Santos F.R."/>
            <person name="Vidigal T.H.D.A."/>
            <person name="Brescovit A.D."/>
            <person name="Santos A.J."/>
        </authorList>
    </citation>
    <scope>NUCLEOTIDE SEQUENCE</scope>
    <source>
        <tissue evidence="1">Shoot tissue taken approximately 20 cm above the soil surface</tissue>
    </source>
</reference>
<dbReference type="AlphaFoldDB" id="A0A0A9GQA2"/>
<name>A0A0A9GQA2_ARUDO</name>